<comment type="caution">
    <text evidence="1">The sequence shown here is derived from an EMBL/GenBank/DDBJ whole genome shotgun (WGS) entry which is preliminary data.</text>
</comment>
<accession>R0EQE1</accession>
<dbReference type="eggNOG" id="COG0726">
    <property type="taxonomic scope" value="Bacteria"/>
</dbReference>
<organism evidence="1 2">
    <name type="scientific">Caulobacter vibrioides OR37</name>
    <dbReference type="NCBI Taxonomy" id="1292034"/>
    <lineage>
        <taxon>Bacteria</taxon>
        <taxon>Pseudomonadati</taxon>
        <taxon>Pseudomonadota</taxon>
        <taxon>Alphaproteobacteria</taxon>
        <taxon>Caulobacterales</taxon>
        <taxon>Caulobacteraceae</taxon>
        <taxon>Caulobacter</taxon>
    </lineage>
</organism>
<dbReference type="InterPro" id="IPR011330">
    <property type="entry name" value="Glyco_hydro/deAcase_b/a-brl"/>
</dbReference>
<dbReference type="Gene3D" id="3.20.20.370">
    <property type="entry name" value="Glycoside hydrolase/deacetylase"/>
    <property type="match status" value="1"/>
</dbReference>
<name>R0EQE1_CAUVI</name>
<gene>
    <name evidence="1" type="ORF">OR37_00987</name>
</gene>
<protein>
    <recommendedName>
        <fullName evidence="3">Polysaccharide deacetylase</fullName>
    </recommendedName>
</protein>
<evidence type="ECO:0008006" key="3">
    <source>
        <dbReference type="Google" id="ProtNLM"/>
    </source>
</evidence>
<keyword evidence="2" id="KW-1185">Reference proteome</keyword>
<evidence type="ECO:0000313" key="1">
    <source>
        <dbReference type="EMBL" id="ENZ83212.1"/>
    </source>
</evidence>
<dbReference type="InterPro" id="IPR049591">
    <property type="entry name" value="CE4_u4-like"/>
</dbReference>
<dbReference type="InterPro" id="IPR018763">
    <property type="entry name" value="DUF2334"/>
</dbReference>
<reference evidence="1 2" key="1">
    <citation type="journal article" date="2013" name="Genome Announc.">
        <title>Draft Genome Sequence for Caulobacter sp. Strain OR37, a Bacterium Tolerant to Heavy Metals.</title>
        <authorList>
            <person name="Utturkar S.M."/>
            <person name="Bollmann A."/>
            <person name="Brzoska R.M."/>
            <person name="Klingeman D.M."/>
            <person name="Epstein S.E."/>
            <person name="Palumbo A.V."/>
            <person name="Brown S.D."/>
        </authorList>
    </citation>
    <scope>NUCLEOTIDE SEQUENCE [LARGE SCALE GENOMIC DNA]</scope>
    <source>
        <strain evidence="1 2">OR37</strain>
    </source>
</reference>
<dbReference type="Proteomes" id="UP000013063">
    <property type="component" value="Unassembled WGS sequence"/>
</dbReference>
<dbReference type="SUPFAM" id="SSF88713">
    <property type="entry name" value="Glycoside hydrolase/deacetylase"/>
    <property type="match status" value="1"/>
</dbReference>
<proteinExistence type="predicted"/>
<dbReference type="Pfam" id="PF10096">
    <property type="entry name" value="DUF2334"/>
    <property type="match status" value="1"/>
</dbReference>
<dbReference type="CDD" id="cd10928">
    <property type="entry name" value="CE4_u4"/>
    <property type="match status" value="1"/>
</dbReference>
<dbReference type="RefSeq" id="WP_004616450.1">
    <property type="nucleotide sequence ID" value="NZ_APMP01000003.1"/>
</dbReference>
<dbReference type="OrthoDB" id="6086702at2"/>
<dbReference type="STRING" id="1292034.OR37_00987"/>
<sequence length="258" mass="28886" precursor="true">MLARSPLVFRLALGPELHLWAKAGRTPVLWWRDDDAREPTPALERLLDLSRRHDAPLTVAAVAGPNLASLVRRCQDQPDIEIAVHGFQHVNRQPEGQGFGEIIDSDSVDWVLAQLRATVTRFHDAGATPTLFVPPWNNLKPQLITALSDTPIRAVSGFAQGVSEADGVSRLDAHLDVLRWKGGARFRGTWRFLARMRKLLAQRRVTGQWGQPIGLLTHHLDHDEDAWRFLDSFLGAFRVEARRCLQLQTLAEPTALCA</sequence>
<evidence type="ECO:0000313" key="2">
    <source>
        <dbReference type="Proteomes" id="UP000013063"/>
    </source>
</evidence>
<dbReference type="EMBL" id="APMP01000003">
    <property type="protein sequence ID" value="ENZ83212.1"/>
    <property type="molecule type" value="Genomic_DNA"/>
</dbReference>
<dbReference type="GO" id="GO:0005975">
    <property type="term" value="P:carbohydrate metabolic process"/>
    <property type="evidence" value="ECO:0007669"/>
    <property type="project" value="InterPro"/>
</dbReference>
<dbReference type="PATRIC" id="fig|1292034.3.peg.978"/>
<dbReference type="AlphaFoldDB" id="R0EQE1"/>